<gene>
    <name evidence="1" type="ORF">MKK02DRAFT_38876</name>
</gene>
<evidence type="ECO:0000313" key="1">
    <source>
        <dbReference type="EMBL" id="KAI9634203.1"/>
    </source>
</evidence>
<dbReference type="SUPFAM" id="SSF54897">
    <property type="entry name" value="Protease propeptides/inhibitors"/>
    <property type="match status" value="1"/>
</dbReference>
<dbReference type="RefSeq" id="XP_052943980.1">
    <property type="nucleotide sequence ID" value="XM_053090330.1"/>
</dbReference>
<dbReference type="Gene3D" id="3.30.70.80">
    <property type="entry name" value="Peptidase S8 propeptide/proteinase inhibitor I9"/>
    <property type="match status" value="1"/>
</dbReference>
<evidence type="ECO:0000313" key="2">
    <source>
        <dbReference type="Proteomes" id="UP001164286"/>
    </source>
</evidence>
<accession>A0AA38H5D1</accession>
<dbReference type="InterPro" id="IPR037045">
    <property type="entry name" value="S8pro/Inhibitor_I9_sf"/>
</dbReference>
<dbReference type="AlphaFoldDB" id="A0AA38H5D1"/>
<name>A0AA38H5D1_9TREE</name>
<sequence length="84" mass="9448">MADHKNVIVTFHKTSSPEDRSKLLDELKSKGAQIVKDDNLNSPIMPFVTVSMPDEHFDALQSSSLQGHDVVKNVEKDQEMRIQA</sequence>
<reference evidence="1" key="1">
    <citation type="journal article" date="2022" name="G3 (Bethesda)">
        <title>High quality genome of the basidiomycete yeast Dioszegia hungarica PDD-24b-2 isolated from cloud water.</title>
        <authorList>
            <person name="Jarrige D."/>
            <person name="Haridas S."/>
            <person name="Bleykasten-Grosshans C."/>
            <person name="Joly M."/>
            <person name="Nadalig T."/>
            <person name="Sancelme M."/>
            <person name="Vuilleumier S."/>
            <person name="Grigoriev I.V."/>
            <person name="Amato P."/>
            <person name="Bringel F."/>
        </authorList>
    </citation>
    <scope>NUCLEOTIDE SEQUENCE</scope>
    <source>
        <strain evidence="1">PDD-24b-2</strain>
    </source>
</reference>
<proteinExistence type="predicted"/>
<comment type="caution">
    <text evidence="1">The sequence shown here is derived from an EMBL/GenBank/DDBJ whole genome shotgun (WGS) entry which is preliminary data.</text>
</comment>
<keyword evidence="2" id="KW-1185">Reference proteome</keyword>
<dbReference type="Proteomes" id="UP001164286">
    <property type="component" value="Unassembled WGS sequence"/>
</dbReference>
<dbReference type="GeneID" id="77729535"/>
<organism evidence="1 2">
    <name type="scientific">Dioszegia hungarica</name>
    <dbReference type="NCBI Taxonomy" id="4972"/>
    <lineage>
        <taxon>Eukaryota</taxon>
        <taxon>Fungi</taxon>
        <taxon>Dikarya</taxon>
        <taxon>Basidiomycota</taxon>
        <taxon>Agaricomycotina</taxon>
        <taxon>Tremellomycetes</taxon>
        <taxon>Tremellales</taxon>
        <taxon>Bulleribasidiaceae</taxon>
        <taxon>Dioszegia</taxon>
    </lineage>
</organism>
<dbReference type="EMBL" id="JAKWFO010000008">
    <property type="protein sequence ID" value="KAI9634203.1"/>
    <property type="molecule type" value="Genomic_DNA"/>
</dbReference>
<protein>
    <recommendedName>
        <fullName evidence="3">Inhibitor I9 domain-containing protein</fullName>
    </recommendedName>
</protein>
<evidence type="ECO:0008006" key="3">
    <source>
        <dbReference type="Google" id="ProtNLM"/>
    </source>
</evidence>